<dbReference type="InterPro" id="IPR047146">
    <property type="entry name" value="Cyt_P450_E_CYP52_fungi"/>
</dbReference>
<dbReference type="GO" id="GO:0005506">
    <property type="term" value="F:iron ion binding"/>
    <property type="evidence" value="ECO:0007669"/>
    <property type="project" value="InterPro"/>
</dbReference>
<keyword evidence="4" id="KW-0812">Transmembrane</keyword>
<reference evidence="14 15" key="1">
    <citation type="journal article" date="2016" name="Genome Biol. Evol.">
        <title>Divergent and convergent evolution of fungal pathogenicity.</title>
        <authorList>
            <person name="Shang Y."/>
            <person name="Xiao G."/>
            <person name="Zheng P."/>
            <person name="Cen K."/>
            <person name="Zhan S."/>
            <person name="Wang C."/>
        </authorList>
    </citation>
    <scope>NUCLEOTIDE SEQUENCE [LARGE SCALE GENOMIC DNA]</scope>
    <source>
        <strain evidence="14 15">RCEF 4871</strain>
    </source>
</reference>
<keyword evidence="15" id="KW-1185">Reference proteome</keyword>
<dbReference type="OrthoDB" id="424974at2759"/>
<keyword evidence="10" id="KW-0472">Membrane</keyword>
<dbReference type="SUPFAM" id="SSF57701">
    <property type="entry name" value="Zn2/Cys6 DNA-binding domain"/>
    <property type="match status" value="1"/>
</dbReference>
<evidence type="ECO:0000256" key="10">
    <source>
        <dbReference type="ARBA" id="ARBA00023136"/>
    </source>
</evidence>
<dbReference type="Proteomes" id="UP000243498">
    <property type="component" value="Unassembled WGS sequence"/>
</dbReference>
<comment type="similarity">
    <text evidence="3">Belongs to the cytochrome P450 family.</text>
</comment>
<evidence type="ECO:0000256" key="6">
    <source>
        <dbReference type="ARBA" id="ARBA00022989"/>
    </source>
</evidence>
<keyword evidence="11" id="KW-0539">Nucleus</keyword>
<evidence type="ECO:0000256" key="8">
    <source>
        <dbReference type="ARBA" id="ARBA00023004"/>
    </source>
</evidence>
<dbReference type="GO" id="GO:0008270">
    <property type="term" value="F:zinc ion binding"/>
    <property type="evidence" value="ECO:0007669"/>
    <property type="project" value="InterPro"/>
</dbReference>
<evidence type="ECO:0000256" key="3">
    <source>
        <dbReference type="ARBA" id="ARBA00010617"/>
    </source>
</evidence>
<keyword evidence="7" id="KW-0560">Oxidoreductase</keyword>
<evidence type="ECO:0000313" key="15">
    <source>
        <dbReference type="Proteomes" id="UP000243498"/>
    </source>
</evidence>
<name>A0A167JN91_METRR</name>
<organism evidence="14 15">
    <name type="scientific">Metarhizium rileyi (strain RCEF 4871)</name>
    <name type="common">Nomuraea rileyi</name>
    <dbReference type="NCBI Taxonomy" id="1649241"/>
    <lineage>
        <taxon>Eukaryota</taxon>
        <taxon>Fungi</taxon>
        <taxon>Dikarya</taxon>
        <taxon>Ascomycota</taxon>
        <taxon>Pezizomycotina</taxon>
        <taxon>Sordariomycetes</taxon>
        <taxon>Hypocreomycetidae</taxon>
        <taxon>Hypocreales</taxon>
        <taxon>Clavicipitaceae</taxon>
        <taxon>Metarhizium</taxon>
    </lineage>
</organism>
<evidence type="ECO:0000256" key="1">
    <source>
        <dbReference type="ARBA" id="ARBA00001971"/>
    </source>
</evidence>
<dbReference type="OMA" id="NRMITSC"/>
<dbReference type="InterPro" id="IPR017972">
    <property type="entry name" value="Cyt_P450_CS"/>
</dbReference>
<dbReference type="SMART" id="SM00066">
    <property type="entry name" value="GAL4"/>
    <property type="match status" value="1"/>
</dbReference>
<dbReference type="GO" id="GO:0006351">
    <property type="term" value="P:DNA-templated transcription"/>
    <property type="evidence" value="ECO:0007669"/>
    <property type="project" value="InterPro"/>
</dbReference>
<dbReference type="PRINTS" id="PR01239">
    <property type="entry name" value="EP450IICYP52"/>
</dbReference>
<dbReference type="InterPro" id="IPR002974">
    <property type="entry name" value="Cyt_P450_E_CYP52_ascomycetes"/>
</dbReference>
<gene>
    <name evidence="14" type="ORF">NOR_00973</name>
</gene>
<protein>
    <submittedName>
        <fullName evidence="14">Cytochrome P450</fullName>
    </submittedName>
</protein>
<evidence type="ECO:0000259" key="13">
    <source>
        <dbReference type="PROSITE" id="PS50048"/>
    </source>
</evidence>
<evidence type="ECO:0000256" key="7">
    <source>
        <dbReference type="ARBA" id="ARBA00023002"/>
    </source>
</evidence>
<dbReference type="InterPro" id="IPR036396">
    <property type="entry name" value="Cyt_P450_sf"/>
</dbReference>
<dbReference type="Pfam" id="PF00172">
    <property type="entry name" value="Zn_clus"/>
    <property type="match status" value="1"/>
</dbReference>
<feature type="compositionally biased region" description="Polar residues" evidence="12">
    <location>
        <begin position="120"/>
        <end position="138"/>
    </location>
</feature>
<evidence type="ECO:0000256" key="4">
    <source>
        <dbReference type="ARBA" id="ARBA00022692"/>
    </source>
</evidence>
<dbReference type="GO" id="GO:0000981">
    <property type="term" value="F:DNA-binding transcription factor activity, RNA polymerase II-specific"/>
    <property type="evidence" value="ECO:0007669"/>
    <property type="project" value="InterPro"/>
</dbReference>
<comment type="caution">
    <text evidence="14">The sequence shown here is derived from an EMBL/GenBank/DDBJ whole genome shotgun (WGS) entry which is preliminary data.</text>
</comment>
<feature type="region of interest" description="Disordered" evidence="12">
    <location>
        <begin position="626"/>
        <end position="649"/>
    </location>
</feature>
<feature type="compositionally biased region" description="Polar residues" evidence="12">
    <location>
        <begin position="626"/>
        <end position="636"/>
    </location>
</feature>
<dbReference type="AlphaFoldDB" id="A0A167JN91"/>
<dbReference type="Gene3D" id="1.10.630.10">
    <property type="entry name" value="Cytochrome P450"/>
    <property type="match status" value="1"/>
</dbReference>
<evidence type="ECO:0000256" key="11">
    <source>
        <dbReference type="ARBA" id="ARBA00023242"/>
    </source>
</evidence>
<dbReference type="PROSITE" id="PS00463">
    <property type="entry name" value="ZN2_CY6_FUNGAL_1"/>
    <property type="match status" value="1"/>
</dbReference>
<accession>A0A167JN91</accession>
<keyword evidence="6" id="KW-1133">Transmembrane helix</keyword>
<comment type="cofactor">
    <cofactor evidence="1">
        <name>heme</name>
        <dbReference type="ChEBI" id="CHEBI:30413"/>
    </cofactor>
</comment>
<feature type="region of interest" description="Disordered" evidence="12">
    <location>
        <begin position="110"/>
        <end position="139"/>
    </location>
</feature>
<dbReference type="InterPro" id="IPR007219">
    <property type="entry name" value="XnlR_reg_dom"/>
</dbReference>
<evidence type="ECO:0000256" key="9">
    <source>
        <dbReference type="ARBA" id="ARBA00023033"/>
    </source>
</evidence>
<comment type="subcellular location">
    <subcellularLocation>
        <location evidence="2">Membrane</location>
        <topology evidence="2">Single-pass membrane protein</topology>
    </subcellularLocation>
</comment>
<dbReference type="InterPro" id="IPR001138">
    <property type="entry name" value="Zn2Cys6_DnaBD"/>
</dbReference>
<keyword evidence="9" id="KW-0503">Monooxygenase</keyword>
<feature type="region of interest" description="Disordered" evidence="12">
    <location>
        <begin position="1"/>
        <end position="28"/>
    </location>
</feature>
<evidence type="ECO:0000256" key="5">
    <source>
        <dbReference type="ARBA" id="ARBA00022723"/>
    </source>
</evidence>
<dbReference type="Pfam" id="PF04082">
    <property type="entry name" value="Fungal_trans"/>
    <property type="match status" value="1"/>
</dbReference>
<dbReference type="EMBL" id="AZHC01000002">
    <property type="protein sequence ID" value="OAA50523.1"/>
    <property type="molecule type" value="Genomic_DNA"/>
</dbReference>
<proteinExistence type="inferred from homology"/>
<feature type="domain" description="Zn(2)-C6 fungal-type" evidence="13">
    <location>
        <begin position="30"/>
        <end position="59"/>
    </location>
</feature>
<dbReference type="SUPFAM" id="SSF48264">
    <property type="entry name" value="Cytochrome P450"/>
    <property type="match status" value="1"/>
</dbReference>
<dbReference type="GO" id="GO:0016712">
    <property type="term" value="F:oxidoreductase activity, acting on paired donors, with incorporation or reduction of molecular oxygen, reduced flavin or flavoprotein as one donor, and incorporation of one atom of oxygen"/>
    <property type="evidence" value="ECO:0007669"/>
    <property type="project" value="InterPro"/>
</dbReference>
<keyword evidence="8" id="KW-0408">Iron</keyword>
<dbReference type="STRING" id="1081105.A0A167JN91"/>
<evidence type="ECO:0000256" key="2">
    <source>
        <dbReference type="ARBA" id="ARBA00004167"/>
    </source>
</evidence>
<dbReference type="SMART" id="SM00906">
    <property type="entry name" value="Fungal_trans"/>
    <property type="match status" value="1"/>
</dbReference>
<dbReference type="PROSITE" id="PS00086">
    <property type="entry name" value="CYTOCHROME_P450"/>
    <property type="match status" value="1"/>
</dbReference>
<dbReference type="GO" id="GO:0020037">
    <property type="term" value="F:heme binding"/>
    <property type="evidence" value="ECO:0007669"/>
    <property type="project" value="InterPro"/>
</dbReference>
<dbReference type="PANTHER" id="PTHR24287">
    <property type="entry name" value="P450, PUTATIVE (EUROFUNG)-RELATED"/>
    <property type="match status" value="1"/>
</dbReference>
<sequence>MSSHSPAPETSDPSQTPAEDSEAAAFPQRSCATCRRRKVRCDKRYPCTPCYRGAHACSYPPKEPRAPRVRKATIDDVATRISKLEETLTSIPVREASHSDARLIRSPISVSASPHARNPLSASSVARHGTSSAASGSPQLGGEILLEKGSSTNYFNEVLVSRVIGQESHVRTALATPKTNDKSQAHIPSPFNPMGILSAPLSSQPASSFHPSKHTAVQLWRIFVDVVDCLFKILHIPTSEVVVYTVINKPEAASSEALALCYAIYFSAAVSLEGREDCPQLLGETWTSALHRYKAGLEQSFAHADLLENPTVVLVQAMAIYLSAVRVHNTGLSVWTSNGLAIRIAQSIGLHRDGKKLGLSPFETEIRRRLWWYLLSRDGRAAEDLGLHDFPTPTAMMLGGAELPLNIEDSDLDPNMKELPPSRKGWTRTLSSLINIHICQTWADLLQLSWSSPSNPPPYEARERIVARLVENSEALIQECNPVIPIHKLTIITCRFVVRKLDFVTRQQWEAHHHPEQQELLATEDTLLEALSLFEEGENMKEDELLRPYLWSMRSYPQYHLMLFILWNICLRPRRSCALRAFKSVEEYVQAMERMGTTVLRGPKWTIFKALMARAAALIPWDSQKQGAGQNQTSMSAVPAGAGSDDAPDVGMTLGSTTRKFVDMSNAPMSEEMQLPWILDPSGNDLQRKRFEALLAGRYNQFYKEKFAQYGRTIEERSSAGRTIATMDSHNFRAMLAVNFEDYDKQTVRIGPILRLIGHGIFTKDGPAWKHSRDMLKPLFMRAELSDFNHFKKHVDRMLLLVPRDGGTVDMKPLLCRLFLDSGTEFVFGETFGSLDGNAAQGDELMTAFSQALIGTTKRRHAFAALGSLFNSTVDDNIDMIHAFVDRQVSRALAATTYHSNTSVEKESGGQSNSRYVLVDEMAKHIRDPVTLRSEMMNIFLPAFESTAIMLSNTLFHLARNPGLWTELRRQAVALRDQDLSFELLKSLSTFRYTVLEALRLHGSSGRLSRTAIRDTVLPRGGGPEGTSPVFVPKGTVVSLDLYVHLNDTEIWGDDANVFRPSRFEGRAPKWDFVPFSGGPRICPAQQQVTVQSVYLLVRLAQEFEALENRDTCVEFVERVKIFAESAGGVKVALHETQAVHGS</sequence>
<keyword evidence="5" id="KW-0479">Metal-binding</keyword>
<dbReference type="CDD" id="cd12148">
    <property type="entry name" value="fungal_TF_MHR"/>
    <property type="match status" value="1"/>
</dbReference>
<dbReference type="CDD" id="cd00067">
    <property type="entry name" value="GAL4"/>
    <property type="match status" value="1"/>
</dbReference>
<dbReference type="InterPro" id="IPR036864">
    <property type="entry name" value="Zn2-C6_fun-type_DNA-bd_sf"/>
</dbReference>
<dbReference type="Gene3D" id="4.10.240.10">
    <property type="entry name" value="Zn(2)-C6 fungal-type DNA-binding domain"/>
    <property type="match status" value="1"/>
</dbReference>
<dbReference type="PROSITE" id="PS50048">
    <property type="entry name" value="ZN2_CY6_FUNGAL_2"/>
    <property type="match status" value="1"/>
</dbReference>
<dbReference type="GO" id="GO:0016020">
    <property type="term" value="C:membrane"/>
    <property type="evidence" value="ECO:0007669"/>
    <property type="project" value="UniProtKB-SubCell"/>
</dbReference>
<dbReference type="Pfam" id="PF00067">
    <property type="entry name" value="p450"/>
    <property type="match status" value="1"/>
</dbReference>
<dbReference type="InterPro" id="IPR001128">
    <property type="entry name" value="Cyt_P450"/>
</dbReference>
<dbReference type="PANTHER" id="PTHR24287:SF19">
    <property type="entry name" value="CYTOCHROME P450"/>
    <property type="match status" value="1"/>
</dbReference>
<evidence type="ECO:0000313" key="14">
    <source>
        <dbReference type="EMBL" id="OAA50523.1"/>
    </source>
</evidence>
<evidence type="ECO:0000256" key="12">
    <source>
        <dbReference type="SAM" id="MobiDB-lite"/>
    </source>
</evidence>
<dbReference type="GO" id="GO:0003677">
    <property type="term" value="F:DNA binding"/>
    <property type="evidence" value="ECO:0007669"/>
    <property type="project" value="InterPro"/>
</dbReference>